<dbReference type="OrthoDB" id="2442197at2759"/>
<name>A0A9N9JWY3_9GLOM</name>
<feature type="non-terminal residue" evidence="1">
    <location>
        <position position="1"/>
    </location>
</feature>
<proteinExistence type="predicted"/>
<dbReference type="EMBL" id="CAJVPY010035884">
    <property type="protein sequence ID" value="CAG8801474.1"/>
    <property type="molecule type" value="Genomic_DNA"/>
</dbReference>
<evidence type="ECO:0000313" key="2">
    <source>
        <dbReference type="Proteomes" id="UP000789405"/>
    </source>
</evidence>
<gene>
    <name evidence="1" type="ORF">DERYTH_LOCUS23464</name>
</gene>
<protein>
    <submittedName>
        <fullName evidence="1">15568_t:CDS:1</fullName>
    </submittedName>
</protein>
<dbReference type="InterPro" id="IPR036397">
    <property type="entry name" value="RNaseH_sf"/>
</dbReference>
<dbReference type="AlphaFoldDB" id="A0A9N9JWY3"/>
<feature type="non-terminal residue" evidence="1">
    <location>
        <position position="87"/>
    </location>
</feature>
<comment type="caution">
    <text evidence="1">The sequence shown here is derived from an EMBL/GenBank/DDBJ whole genome shotgun (WGS) entry which is preliminary data.</text>
</comment>
<dbReference type="Gene3D" id="3.30.420.10">
    <property type="entry name" value="Ribonuclease H-like superfamily/Ribonuclease H"/>
    <property type="match status" value="1"/>
</dbReference>
<dbReference type="GO" id="GO:0003676">
    <property type="term" value="F:nucleic acid binding"/>
    <property type="evidence" value="ECO:0007669"/>
    <property type="project" value="InterPro"/>
</dbReference>
<reference evidence="1" key="1">
    <citation type="submission" date="2021-06" db="EMBL/GenBank/DDBJ databases">
        <authorList>
            <person name="Kallberg Y."/>
            <person name="Tangrot J."/>
            <person name="Rosling A."/>
        </authorList>
    </citation>
    <scope>NUCLEOTIDE SEQUENCE</scope>
    <source>
        <strain evidence="1">MA453B</strain>
    </source>
</reference>
<sequence>IRQYAEECTDFISTVLFAYRTTQHHTTWYKPFFLVYGRNMLLPIETVITSYPVEPTTEDELQDCLSWRIDSILGTLESAQNQAQENI</sequence>
<evidence type="ECO:0000313" key="1">
    <source>
        <dbReference type="EMBL" id="CAG8801474.1"/>
    </source>
</evidence>
<keyword evidence="2" id="KW-1185">Reference proteome</keyword>
<organism evidence="1 2">
    <name type="scientific">Dentiscutata erythropus</name>
    <dbReference type="NCBI Taxonomy" id="1348616"/>
    <lineage>
        <taxon>Eukaryota</taxon>
        <taxon>Fungi</taxon>
        <taxon>Fungi incertae sedis</taxon>
        <taxon>Mucoromycota</taxon>
        <taxon>Glomeromycotina</taxon>
        <taxon>Glomeromycetes</taxon>
        <taxon>Diversisporales</taxon>
        <taxon>Gigasporaceae</taxon>
        <taxon>Dentiscutata</taxon>
    </lineage>
</organism>
<accession>A0A9N9JWY3</accession>
<dbReference type="Proteomes" id="UP000789405">
    <property type="component" value="Unassembled WGS sequence"/>
</dbReference>